<evidence type="ECO:0000256" key="5">
    <source>
        <dbReference type="ARBA" id="ARBA00023002"/>
    </source>
</evidence>
<protein>
    <recommendedName>
        <fullName evidence="2">Probable nitronate monooxygenase</fullName>
    </recommendedName>
</protein>
<dbReference type="RefSeq" id="WP_183326957.1">
    <property type="nucleotide sequence ID" value="NZ_JACHHK010000001.1"/>
</dbReference>
<keyword evidence="5 6" id="KW-0560">Oxidoreductase</keyword>
<accession>A0A7W8CYN0</accession>
<dbReference type="Gene3D" id="3.20.20.70">
    <property type="entry name" value="Aldolase class I"/>
    <property type="match status" value="1"/>
</dbReference>
<reference evidence="6 7" key="1">
    <citation type="submission" date="2020-08" db="EMBL/GenBank/DDBJ databases">
        <title>Genomic Encyclopedia of Type Strains, Phase IV (KMG-IV): sequencing the most valuable type-strain genomes for metagenomic binning, comparative biology and taxonomic classification.</title>
        <authorList>
            <person name="Goeker M."/>
        </authorList>
    </citation>
    <scope>NUCLEOTIDE SEQUENCE [LARGE SCALE GENOMIC DNA]</scope>
    <source>
        <strain evidence="6 7">DSM 25799</strain>
    </source>
</reference>
<dbReference type="Proteomes" id="UP000539953">
    <property type="component" value="Unassembled WGS sequence"/>
</dbReference>
<dbReference type="InterPro" id="IPR004136">
    <property type="entry name" value="NMO"/>
</dbReference>
<evidence type="ECO:0000256" key="2">
    <source>
        <dbReference type="ARBA" id="ARBA00013457"/>
    </source>
</evidence>
<sequence>MVQSTSNGKLLNEILNIKYPIIQGAMANIATAPFAACVSNCGALGIIATGGMTVEEARAAIHECRQLTDKPFGVNVMMMHPQVKEMFQMICEEKVDVVTVGAGNPGPYIPALKASGAKVFPVVANVALAKRMARDGVDGLIAEGGESGGHVGETTTMALVPQVVDAIDVPVIAAGGIADGRGLNAAFCLGAVGVQIGTCLLATEECPIHENYKKAVLKARDSSTVVTGRSLNAPVRILRNKMSKEYLRLEKEAAGRDELEKLTLGGLRRAVFDGDVQNGSVMMGQIAGLCDEIVPMQKRLDDLMADSRKEWQRTQDLMNRLHD</sequence>
<comment type="caution">
    <text evidence="6">The sequence shown here is derived from an EMBL/GenBank/DDBJ whole genome shotgun (WGS) entry which is preliminary data.</text>
</comment>
<dbReference type="SUPFAM" id="SSF51412">
    <property type="entry name" value="Inosine monophosphate dehydrogenase (IMPDH)"/>
    <property type="match status" value="1"/>
</dbReference>
<dbReference type="PANTHER" id="PTHR32332:SF20">
    <property type="entry name" value="2-NITROPROPANE DIOXYGENASE-LIKE PROTEIN"/>
    <property type="match status" value="1"/>
</dbReference>
<dbReference type="PANTHER" id="PTHR32332">
    <property type="entry name" value="2-NITROPROPANE DIOXYGENASE"/>
    <property type="match status" value="1"/>
</dbReference>
<evidence type="ECO:0000256" key="3">
    <source>
        <dbReference type="ARBA" id="ARBA00022630"/>
    </source>
</evidence>
<evidence type="ECO:0000313" key="6">
    <source>
        <dbReference type="EMBL" id="MBB5182360.1"/>
    </source>
</evidence>
<dbReference type="GO" id="GO:0018580">
    <property type="term" value="F:nitronate monooxygenase activity"/>
    <property type="evidence" value="ECO:0007669"/>
    <property type="project" value="InterPro"/>
</dbReference>
<dbReference type="AlphaFoldDB" id="A0A7W8CYN0"/>
<dbReference type="Pfam" id="PF03060">
    <property type="entry name" value="NMO"/>
    <property type="match status" value="2"/>
</dbReference>
<evidence type="ECO:0000256" key="4">
    <source>
        <dbReference type="ARBA" id="ARBA00022643"/>
    </source>
</evidence>
<proteinExistence type="predicted"/>
<gene>
    <name evidence="6" type="ORF">HNQ47_000363</name>
</gene>
<comment type="function">
    <text evidence="1">Nitronate monooxygenase that uses molecular oxygen to catalyze the oxidative denitrification of alkyl nitronates. Acts on propionate 3-nitronate (P3N), the presumed physiological substrate. Probably functions in the detoxification of P3N, a metabolic poison produced by plants and fungi as a defense mechanism.</text>
</comment>
<name>A0A7W8CYN0_9FIRM</name>
<dbReference type="CDD" id="cd04730">
    <property type="entry name" value="NPD_like"/>
    <property type="match status" value="1"/>
</dbReference>
<keyword evidence="4" id="KW-0288">FMN</keyword>
<keyword evidence="3" id="KW-0285">Flavoprotein</keyword>
<dbReference type="InterPro" id="IPR013785">
    <property type="entry name" value="Aldolase_TIM"/>
</dbReference>
<organism evidence="6 7">
    <name type="scientific">Catenisphaera adipataccumulans</name>
    <dbReference type="NCBI Taxonomy" id="700500"/>
    <lineage>
        <taxon>Bacteria</taxon>
        <taxon>Bacillati</taxon>
        <taxon>Bacillota</taxon>
        <taxon>Erysipelotrichia</taxon>
        <taxon>Erysipelotrichales</taxon>
        <taxon>Erysipelotrichaceae</taxon>
        <taxon>Catenisphaera</taxon>
    </lineage>
</organism>
<evidence type="ECO:0000256" key="1">
    <source>
        <dbReference type="ARBA" id="ARBA00003535"/>
    </source>
</evidence>
<dbReference type="EMBL" id="JACHHK010000001">
    <property type="protein sequence ID" value="MBB5182360.1"/>
    <property type="molecule type" value="Genomic_DNA"/>
</dbReference>
<keyword evidence="7" id="KW-1185">Reference proteome</keyword>
<evidence type="ECO:0000313" key="7">
    <source>
        <dbReference type="Proteomes" id="UP000539953"/>
    </source>
</evidence>